<dbReference type="SMART" id="SM00354">
    <property type="entry name" value="HTH_LACI"/>
    <property type="match status" value="1"/>
</dbReference>
<evidence type="ECO:0000313" key="8">
    <source>
        <dbReference type="Proteomes" id="UP001242480"/>
    </source>
</evidence>
<comment type="caution">
    <text evidence="7">The sequence shown here is derived from an EMBL/GenBank/DDBJ whole genome shotgun (WGS) entry which is preliminary data.</text>
</comment>
<evidence type="ECO:0000259" key="6">
    <source>
        <dbReference type="PROSITE" id="PS50932"/>
    </source>
</evidence>
<dbReference type="CDD" id="cd06278">
    <property type="entry name" value="PBP1_LacI-like"/>
    <property type="match status" value="1"/>
</dbReference>
<dbReference type="InterPro" id="IPR046335">
    <property type="entry name" value="LacI/GalR-like_sensor"/>
</dbReference>
<dbReference type="PANTHER" id="PTHR30146">
    <property type="entry name" value="LACI-RELATED TRANSCRIPTIONAL REPRESSOR"/>
    <property type="match status" value="1"/>
</dbReference>
<evidence type="ECO:0000256" key="5">
    <source>
        <dbReference type="SAM" id="MobiDB-lite"/>
    </source>
</evidence>
<sequence length="351" mass="37957">MSGTDKPPRPPRNGPPRKKYSSSIDVARLAGVSQAAVSRAFTEGASVSAKTRKKVIAAAEELGYRPSVIPRIMLTHKSSLIAIVSGGLYNPFYAGIVELFSREIQKNGSNVLLFSVDHGEYIDEIIPKILGFRVDGIISALSIISPEAAESCAKMSVPVVLFNGKVRNQWVASVCSDNVAGGREIAALFVRRGARRFGYIAGKKGNMANEDRLAGFVGELIERGERDVRIAYGNFRYEEGFTAACELLGSGERPDAIFCANDLMAIATVEACRSRFGLRVPEDIMVAGFDDIPAASWPSHDLTTLRQDGPRMVSEALAILERMISGEQQSGGALQLVPVPLIERGSTRRPE</sequence>
<evidence type="ECO:0000256" key="3">
    <source>
        <dbReference type="ARBA" id="ARBA00023125"/>
    </source>
</evidence>
<reference evidence="7 8" key="1">
    <citation type="submission" date="2023-07" db="EMBL/GenBank/DDBJ databases">
        <title>Genomic Encyclopedia of Type Strains, Phase IV (KMG-IV): sequencing the most valuable type-strain genomes for metagenomic binning, comparative biology and taxonomic classification.</title>
        <authorList>
            <person name="Goeker M."/>
        </authorList>
    </citation>
    <scope>NUCLEOTIDE SEQUENCE [LARGE SCALE GENOMIC DNA]</scope>
    <source>
        <strain evidence="7 8">DSM 19619</strain>
    </source>
</reference>
<evidence type="ECO:0000256" key="2">
    <source>
        <dbReference type="ARBA" id="ARBA00023015"/>
    </source>
</evidence>
<dbReference type="Pfam" id="PF00356">
    <property type="entry name" value="LacI"/>
    <property type="match status" value="1"/>
</dbReference>
<proteinExistence type="predicted"/>
<dbReference type="PANTHER" id="PTHR30146:SF95">
    <property type="entry name" value="RIBOSE OPERON REPRESSOR"/>
    <property type="match status" value="1"/>
</dbReference>
<keyword evidence="8" id="KW-1185">Reference proteome</keyword>
<dbReference type="PROSITE" id="PS50932">
    <property type="entry name" value="HTH_LACI_2"/>
    <property type="match status" value="1"/>
</dbReference>
<dbReference type="EMBL" id="JAUSVX010000019">
    <property type="protein sequence ID" value="MDQ0473997.1"/>
    <property type="molecule type" value="Genomic_DNA"/>
</dbReference>
<evidence type="ECO:0000256" key="4">
    <source>
        <dbReference type="ARBA" id="ARBA00023163"/>
    </source>
</evidence>
<keyword evidence="1" id="KW-0678">Repressor</keyword>
<name>A0ABU0JI88_9HYPH</name>
<organism evidence="7 8">
    <name type="scientific">Labrys wisconsinensis</name>
    <dbReference type="NCBI Taxonomy" id="425677"/>
    <lineage>
        <taxon>Bacteria</taxon>
        <taxon>Pseudomonadati</taxon>
        <taxon>Pseudomonadota</taxon>
        <taxon>Alphaproteobacteria</taxon>
        <taxon>Hyphomicrobiales</taxon>
        <taxon>Xanthobacteraceae</taxon>
        <taxon>Labrys</taxon>
    </lineage>
</organism>
<protein>
    <submittedName>
        <fullName evidence="7">DNA-binding LacI/PurR family transcriptional regulator</fullName>
    </submittedName>
</protein>
<keyword evidence="4" id="KW-0804">Transcription</keyword>
<gene>
    <name evidence="7" type="ORF">QO011_007036</name>
</gene>
<feature type="domain" description="HTH lacI-type" evidence="6">
    <location>
        <begin position="25"/>
        <end position="75"/>
    </location>
</feature>
<keyword evidence="3 7" id="KW-0238">DNA-binding</keyword>
<dbReference type="SUPFAM" id="SSF53822">
    <property type="entry name" value="Periplasmic binding protein-like I"/>
    <property type="match status" value="1"/>
</dbReference>
<dbReference type="RefSeq" id="WP_307282872.1">
    <property type="nucleotide sequence ID" value="NZ_JAUSVX010000019.1"/>
</dbReference>
<dbReference type="InterPro" id="IPR000843">
    <property type="entry name" value="HTH_LacI"/>
</dbReference>
<accession>A0ABU0JI88</accession>
<keyword evidence="2" id="KW-0805">Transcription regulation</keyword>
<dbReference type="CDD" id="cd01392">
    <property type="entry name" value="HTH_LacI"/>
    <property type="match status" value="1"/>
</dbReference>
<feature type="region of interest" description="Disordered" evidence="5">
    <location>
        <begin position="1"/>
        <end position="22"/>
    </location>
</feature>
<dbReference type="Pfam" id="PF13377">
    <property type="entry name" value="Peripla_BP_3"/>
    <property type="match status" value="1"/>
</dbReference>
<evidence type="ECO:0000256" key="1">
    <source>
        <dbReference type="ARBA" id="ARBA00022491"/>
    </source>
</evidence>
<dbReference type="GO" id="GO:0003677">
    <property type="term" value="F:DNA binding"/>
    <property type="evidence" value="ECO:0007669"/>
    <property type="project" value="UniProtKB-KW"/>
</dbReference>
<dbReference type="Gene3D" id="3.40.50.2300">
    <property type="match status" value="2"/>
</dbReference>
<dbReference type="Proteomes" id="UP001242480">
    <property type="component" value="Unassembled WGS sequence"/>
</dbReference>
<evidence type="ECO:0000313" key="7">
    <source>
        <dbReference type="EMBL" id="MDQ0473997.1"/>
    </source>
</evidence>
<dbReference type="SUPFAM" id="SSF47413">
    <property type="entry name" value="lambda repressor-like DNA-binding domains"/>
    <property type="match status" value="1"/>
</dbReference>
<dbReference type="Gene3D" id="1.10.260.40">
    <property type="entry name" value="lambda repressor-like DNA-binding domains"/>
    <property type="match status" value="1"/>
</dbReference>
<dbReference type="InterPro" id="IPR010982">
    <property type="entry name" value="Lambda_DNA-bd_dom_sf"/>
</dbReference>
<dbReference type="InterPro" id="IPR028082">
    <property type="entry name" value="Peripla_BP_I"/>
</dbReference>